<comment type="caution">
    <text evidence="1">The sequence shown here is derived from an EMBL/GenBank/DDBJ whole genome shotgun (WGS) entry which is preliminary data.</text>
</comment>
<dbReference type="RefSeq" id="WP_303945844.1">
    <property type="nucleotide sequence ID" value="NZ_JABZXO010000036.1"/>
</dbReference>
<gene>
    <name evidence="1" type="ORF">HXO61_09480</name>
</gene>
<organism evidence="1 2">
    <name type="scientific">Rothia mucilaginosa</name>
    <dbReference type="NCBI Taxonomy" id="43675"/>
    <lineage>
        <taxon>Bacteria</taxon>
        <taxon>Bacillati</taxon>
        <taxon>Actinomycetota</taxon>
        <taxon>Actinomycetes</taxon>
        <taxon>Micrococcales</taxon>
        <taxon>Micrococcaceae</taxon>
        <taxon>Rothia</taxon>
    </lineage>
</organism>
<dbReference type="Proteomes" id="UP000770330">
    <property type="component" value="Unassembled WGS sequence"/>
</dbReference>
<dbReference type="AlphaFoldDB" id="A0A930PLK4"/>
<evidence type="ECO:0000313" key="1">
    <source>
        <dbReference type="EMBL" id="MBF1658142.1"/>
    </source>
</evidence>
<name>A0A930PLK4_9MICC</name>
<protein>
    <submittedName>
        <fullName evidence="1">Uncharacterized protein</fullName>
    </submittedName>
</protein>
<proteinExistence type="predicted"/>
<reference evidence="1" key="1">
    <citation type="submission" date="2020-04" db="EMBL/GenBank/DDBJ databases">
        <title>Deep metagenomics examines the oral microbiome during advanced dental caries in children, revealing novel taxa and co-occurrences with host molecules.</title>
        <authorList>
            <person name="Baker J.L."/>
            <person name="Morton J.T."/>
            <person name="Dinis M."/>
            <person name="Alvarez R."/>
            <person name="Tran N.C."/>
            <person name="Knight R."/>
            <person name="Edlund A."/>
        </authorList>
    </citation>
    <scope>NUCLEOTIDE SEQUENCE</scope>
    <source>
        <strain evidence="1">JCVI_39_bin.18</strain>
    </source>
</reference>
<dbReference type="EMBL" id="JABZXO010000036">
    <property type="protein sequence ID" value="MBF1658142.1"/>
    <property type="molecule type" value="Genomic_DNA"/>
</dbReference>
<accession>A0A930PLK4</accession>
<sequence length="133" mass="14369">MTDTPQTRPVTGSGLPAGETFDPVPYFFDVMDMPVTPTQACKSEPVTVPIRMEVIPLPGNSSPLMSFCGDGMKLLEEVAGHEDFYCACLEASVAGDSAQMLHLLVDRVAAYLRVSPTVAGVYLKYPKYPPRAV</sequence>
<evidence type="ECO:0000313" key="2">
    <source>
        <dbReference type="Proteomes" id="UP000770330"/>
    </source>
</evidence>